<keyword evidence="9" id="KW-0812">Transmembrane</keyword>
<evidence type="ECO:0000313" key="12">
    <source>
        <dbReference type="EMBL" id="KAJ3646648.1"/>
    </source>
</evidence>
<dbReference type="Pfam" id="PF00112">
    <property type="entry name" value="Peptidase_C1"/>
    <property type="match status" value="1"/>
</dbReference>
<comment type="caution">
    <text evidence="12">The sequence shown here is derived from an EMBL/GenBank/DDBJ whole genome shotgun (WGS) entry which is preliminary data.</text>
</comment>
<keyword evidence="6" id="KW-0865">Zymogen</keyword>
<dbReference type="InterPro" id="IPR000668">
    <property type="entry name" value="Peptidase_C1A_C"/>
</dbReference>
<comment type="similarity">
    <text evidence="1">Belongs to the peptidase C1 family.</text>
</comment>
<evidence type="ECO:0000256" key="7">
    <source>
        <dbReference type="ARBA" id="ARBA00023157"/>
    </source>
</evidence>
<keyword evidence="2" id="KW-0645">Protease</keyword>
<dbReference type="PANTHER" id="PTHR12411">
    <property type="entry name" value="CYSTEINE PROTEASE FAMILY C1-RELATED"/>
    <property type="match status" value="1"/>
</dbReference>
<evidence type="ECO:0000313" key="13">
    <source>
        <dbReference type="Proteomes" id="UP001168821"/>
    </source>
</evidence>
<dbReference type="PRINTS" id="PR00705">
    <property type="entry name" value="PAPAIN"/>
</dbReference>
<protein>
    <recommendedName>
        <fullName evidence="11">Peptidase C1A papain C-terminal domain-containing protein</fullName>
    </recommendedName>
</protein>
<keyword evidence="5" id="KW-0788">Thiol protease</keyword>
<dbReference type="InterPro" id="IPR038765">
    <property type="entry name" value="Papain-like_cys_pep_sf"/>
</dbReference>
<proteinExistence type="inferred from homology"/>
<keyword evidence="3 10" id="KW-0732">Signal</keyword>
<feature type="transmembrane region" description="Helical" evidence="9">
    <location>
        <begin position="331"/>
        <end position="348"/>
    </location>
</feature>
<organism evidence="12 13">
    <name type="scientific">Zophobas morio</name>
    <dbReference type="NCBI Taxonomy" id="2755281"/>
    <lineage>
        <taxon>Eukaryota</taxon>
        <taxon>Metazoa</taxon>
        <taxon>Ecdysozoa</taxon>
        <taxon>Arthropoda</taxon>
        <taxon>Hexapoda</taxon>
        <taxon>Insecta</taxon>
        <taxon>Pterygota</taxon>
        <taxon>Neoptera</taxon>
        <taxon>Endopterygota</taxon>
        <taxon>Coleoptera</taxon>
        <taxon>Polyphaga</taxon>
        <taxon>Cucujiformia</taxon>
        <taxon>Tenebrionidae</taxon>
        <taxon>Zophobas</taxon>
    </lineage>
</organism>
<dbReference type="InterPro" id="IPR025660">
    <property type="entry name" value="Pept_his_AS"/>
</dbReference>
<evidence type="ECO:0000259" key="11">
    <source>
        <dbReference type="SMART" id="SM00645"/>
    </source>
</evidence>
<dbReference type="FunFam" id="3.90.70.10:FF:000031">
    <property type="entry name" value="Cathepsin B"/>
    <property type="match status" value="1"/>
</dbReference>
<feature type="signal peptide" evidence="10">
    <location>
        <begin position="1"/>
        <end position="19"/>
    </location>
</feature>
<evidence type="ECO:0000256" key="9">
    <source>
        <dbReference type="SAM" id="Phobius"/>
    </source>
</evidence>
<dbReference type="GO" id="GO:0006508">
    <property type="term" value="P:proteolysis"/>
    <property type="evidence" value="ECO:0007669"/>
    <property type="project" value="UniProtKB-KW"/>
</dbReference>
<feature type="chain" id="PRO_5041456035" description="Peptidase C1A papain C-terminal domain-containing protein" evidence="10">
    <location>
        <begin position="20"/>
        <end position="444"/>
    </location>
</feature>
<dbReference type="EMBL" id="JALNTZ010000007">
    <property type="protein sequence ID" value="KAJ3646648.1"/>
    <property type="molecule type" value="Genomic_DNA"/>
</dbReference>
<keyword evidence="9" id="KW-0472">Membrane</keyword>
<name>A0AA38HY79_9CUCU</name>
<sequence>MQPSNIFCIVSFIVLPCYAANVRPGRYSLIRWINEKQSLWTACENFADNITENYLKRLNGVAGLHPDPEYQPPVKSYKAATNSIPKHFDSRQAWPKCSDTIANVRHQGSCGSCWAFASAEVMTDRLCIDTNGTNKFYFSPEDLLECCTDCAAASDRCLGGYASKAWEYWIDSGLVSGGDYNTPIGCKPYSYSAFFESVAPKCRRQCQETYDLSYTDDKQFGKSFYMVGPQTDQIQTEIMTNGPVVAIFEVYEDFYYYGSGVYRHIIGPKMGNHAVKIIGWGTEYEVPYWLVVNSWGRQWARLGGFFKILRGSNHCGIEAYVIGGNSSSKKYAPIIFIVIICYVNVVLFEKLSYCYEIHPYAAPVRGLWLSRTLCFYYAGDDSSSIRLSDGALKKRLKGDSSTVEGRAHQDKSGDGYRKSRSGSRGGYSRKTSITEDDRGLSRFK</sequence>
<evidence type="ECO:0000256" key="3">
    <source>
        <dbReference type="ARBA" id="ARBA00022729"/>
    </source>
</evidence>
<feature type="domain" description="Peptidase C1A papain C-terminal" evidence="11">
    <location>
        <begin position="84"/>
        <end position="325"/>
    </location>
</feature>
<accession>A0AA38HY79</accession>
<dbReference type="CDD" id="cd02620">
    <property type="entry name" value="Peptidase_C1A_CathepsinB"/>
    <property type="match status" value="1"/>
</dbReference>
<dbReference type="InterPro" id="IPR013128">
    <property type="entry name" value="Peptidase_C1A"/>
</dbReference>
<dbReference type="AlphaFoldDB" id="A0AA38HY79"/>
<keyword evidence="7" id="KW-1015">Disulfide bond</keyword>
<evidence type="ECO:0000256" key="2">
    <source>
        <dbReference type="ARBA" id="ARBA00022670"/>
    </source>
</evidence>
<reference evidence="12" key="1">
    <citation type="journal article" date="2023" name="G3 (Bethesda)">
        <title>Whole genome assemblies of Zophobas morio and Tenebrio molitor.</title>
        <authorList>
            <person name="Kaur S."/>
            <person name="Stinson S.A."/>
            <person name="diCenzo G.C."/>
        </authorList>
    </citation>
    <scope>NUCLEOTIDE SEQUENCE</scope>
    <source>
        <strain evidence="12">QUZm001</strain>
    </source>
</reference>
<dbReference type="PROSITE" id="PS00639">
    <property type="entry name" value="THIOL_PROTEASE_HIS"/>
    <property type="match status" value="1"/>
</dbReference>
<keyword evidence="4" id="KW-0378">Hydrolase</keyword>
<keyword evidence="13" id="KW-1185">Reference proteome</keyword>
<feature type="compositionally biased region" description="Basic and acidic residues" evidence="8">
    <location>
        <begin position="405"/>
        <end position="417"/>
    </location>
</feature>
<dbReference type="SUPFAM" id="SSF54001">
    <property type="entry name" value="Cysteine proteinases"/>
    <property type="match status" value="1"/>
</dbReference>
<dbReference type="PROSITE" id="PS00139">
    <property type="entry name" value="THIOL_PROTEASE_CYS"/>
    <property type="match status" value="1"/>
</dbReference>
<evidence type="ECO:0000256" key="4">
    <source>
        <dbReference type="ARBA" id="ARBA00022801"/>
    </source>
</evidence>
<dbReference type="InterPro" id="IPR000169">
    <property type="entry name" value="Pept_cys_AS"/>
</dbReference>
<gene>
    <name evidence="12" type="ORF">Zmor_024225</name>
</gene>
<dbReference type="GO" id="GO:0008234">
    <property type="term" value="F:cysteine-type peptidase activity"/>
    <property type="evidence" value="ECO:0007669"/>
    <property type="project" value="UniProtKB-KW"/>
</dbReference>
<evidence type="ECO:0000256" key="10">
    <source>
        <dbReference type="SAM" id="SignalP"/>
    </source>
</evidence>
<feature type="region of interest" description="Disordered" evidence="8">
    <location>
        <begin position="396"/>
        <end position="444"/>
    </location>
</feature>
<keyword evidence="9" id="KW-1133">Transmembrane helix</keyword>
<evidence type="ECO:0000256" key="8">
    <source>
        <dbReference type="SAM" id="MobiDB-lite"/>
    </source>
</evidence>
<dbReference type="SMART" id="SM00645">
    <property type="entry name" value="Pept_C1"/>
    <property type="match status" value="1"/>
</dbReference>
<feature type="compositionally biased region" description="Basic and acidic residues" evidence="8">
    <location>
        <begin position="432"/>
        <end position="444"/>
    </location>
</feature>
<evidence type="ECO:0000256" key="1">
    <source>
        <dbReference type="ARBA" id="ARBA00008455"/>
    </source>
</evidence>
<evidence type="ECO:0000256" key="5">
    <source>
        <dbReference type="ARBA" id="ARBA00022807"/>
    </source>
</evidence>
<dbReference type="Gene3D" id="3.90.70.10">
    <property type="entry name" value="Cysteine proteinases"/>
    <property type="match status" value="1"/>
</dbReference>
<evidence type="ECO:0000256" key="6">
    <source>
        <dbReference type="ARBA" id="ARBA00023145"/>
    </source>
</evidence>
<dbReference type="Proteomes" id="UP001168821">
    <property type="component" value="Unassembled WGS sequence"/>
</dbReference>